<evidence type="ECO:0000313" key="1">
    <source>
        <dbReference type="EMBL" id="KAJ9088298.1"/>
    </source>
</evidence>
<accession>A0ACC2UMN4</accession>
<dbReference type="Proteomes" id="UP001165960">
    <property type="component" value="Unassembled WGS sequence"/>
</dbReference>
<comment type="caution">
    <text evidence="1">The sequence shown here is derived from an EMBL/GenBank/DDBJ whole genome shotgun (WGS) entry which is preliminary data.</text>
</comment>
<protein>
    <submittedName>
        <fullName evidence="1">Uncharacterized protein</fullName>
    </submittedName>
</protein>
<reference evidence="1" key="1">
    <citation type="submission" date="2022-04" db="EMBL/GenBank/DDBJ databases">
        <title>Genome of the entomopathogenic fungus Entomophthora muscae.</title>
        <authorList>
            <person name="Elya C."/>
            <person name="Lovett B.R."/>
            <person name="Lee E."/>
            <person name="Macias A.M."/>
            <person name="Hajek A.E."/>
            <person name="De Bivort B.L."/>
            <person name="Kasson M.T."/>
            <person name="De Fine Licht H.H."/>
            <person name="Stajich J.E."/>
        </authorList>
    </citation>
    <scope>NUCLEOTIDE SEQUENCE</scope>
    <source>
        <strain evidence="1">Berkeley</strain>
    </source>
</reference>
<sequence length="990" mass="111235">MIPFDFLFHQLGSFYNNTHNLIIISFNPPTSGEQFPDLEINFLTKSSVIKTGFYFIFSGLINRLSPYFTSYKLLGALVQLLLQTLPTFLYLTNININGIEALVYNHLPQTMRPYIISTSHGNMPELNFSFSTILLFVLAVTLFCTLALSFLLYLISFLFFKNKSPVDKDNTENISSSHSQTVILNNISKFKQLSNSLDSTFNLLAFTQAHFLAYPFEFNSDSQKVIYLAKQLEGPMRSWFCESSVRDPSILESYNCFVSKLLAHTAKEGTKEESATTPNTCFSSCTQGMGSLADYNKRFQEIQSQLKATHTEACDFYMLGLNSDLKAFLIYHNLPEELELLIKTVSKWERKFQTISKPSQPQPVLSTNQPTTRSTTNPRPFSSVNPTNTSPVLAYKPKEGSGYCLTAAKALRRRLNKLCSYCGQGDHLVANCPDPQRIPCSNSQTELTLERTTTDLTGPSNQTQVNNLQTPGKSSLPFIQIVIHGPDSSIETFALLDTGANVNYIDSRLVKALKFLPGSKIDARGPNNLPVTAFKIKPPILFRLGKSAFHSQFVSSKSLNFPVYLGMNWCEEVGLTVRCQERKVDFHTHDIPCSLDLLRKQQLPISFWNFKMLNSCTILPPAEAALSNNNIPLCISDYEEVFSDKQCRNLPPHRPYDIQINLTEGANPPWGRIIPLSDADNKMLLEYINNVLSKGFITRSTSPCSLPIFFVAKSDGSKQPYIDYCALNAVTIKDCCPIPSAEALTDCLLGSQVFSKVDLCAAFNQICVAKGHEWKTAFCTPFGLYKYKVMPFGLCNTPSMFQALMNKVLLPFLNEFVVVYLDNILIYSKNYSNHVDHLRKVMARLQEYHLYCKLSKCCFFQTSVEFLGYIVTKEGFAIAPSKLNAILLWPVPKNCKELCGFLGLANYCCKFFPGFSSIVLPLTNLTSTKVEFKWSAEAQDPFERIRHLFATPPVLLMPDSNKPFFLETDTSNYAVGAVLLQHGGMVCSIL</sequence>
<evidence type="ECO:0000313" key="2">
    <source>
        <dbReference type="Proteomes" id="UP001165960"/>
    </source>
</evidence>
<name>A0ACC2UMN4_9FUNG</name>
<organism evidence="1 2">
    <name type="scientific">Entomophthora muscae</name>
    <dbReference type="NCBI Taxonomy" id="34485"/>
    <lineage>
        <taxon>Eukaryota</taxon>
        <taxon>Fungi</taxon>
        <taxon>Fungi incertae sedis</taxon>
        <taxon>Zoopagomycota</taxon>
        <taxon>Entomophthoromycotina</taxon>
        <taxon>Entomophthoromycetes</taxon>
        <taxon>Entomophthorales</taxon>
        <taxon>Entomophthoraceae</taxon>
        <taxon>Entomophthora</taxon>
    </lineage>
</organism>
<proteinExistence type="predicted"/>
<dbReference type="EMBL" id="QTSX02000132">
    <property type="protein sequence ID" value="KAJ9088298.1"/>
    <property type="molecule type" value="Genomic_DNA"/>
</dbReference>
<gene>
    <name evidence="1" type="ORF">DSO57_1039620</name>
</gene>
<keyword evidence="2" id="KW-1185">Reference proteome</keyword>